<dbReference type="SUPFAM" id="SSF52540">
    <property type="entry name" value="P-loop containing nucleoside triphosphate hydrolases"/>
    <property type="match status" value="1"/>
</dbReference>
<dbReference type="GO" id="GO:0051301">
    <property type="term" value="P:cell division"/>
    <property type="evidence" value="ECO:0007669"/>
    <property type="project" value="UniProtKB-KW"/>
</dbReference>
<feature type="coiled-coil region" evidence="5">
    <location>
        <begin position="164"/>
        <end position="191"/>
    </location>
</feature>
<protein>
    <recommendedName>
        <fullName evidence="8">Structural maintenance of chromosomes protein</fullName>
    </recommendedName>
</protein>
<evidence type="ECO:0000256" key="4">
    <source>
        <dbReference type="ARBA" id="ARBA00023306"/>
    </source>
</evidence>
<keyword evidence="1" id="KW-0132">Cell division</keyword>
<dbReference type="GO" id="GO:0008278">
    <property type="term" value="C:cohesin complex"/>
    <property type="evidence" value="ECO:0007669"/>
    <property type="project" value="TreeGrafter"/>
</dbReference>
<dbReference type="GO" id="GO:0003677">
    <property type="term" value="F:DNA binding"/>
    <property type="evidence" value="ECO:0007669"/>
    <property type="project" value="TreeGrafter"/>
</dbReference>
<dbReference type="GO" id="GO:0007062">
    <property type="term" value="P:sister chromatid cohesion"/>
    <property type="evidence" value="ECO:0007669"/>
    <property type="project" value="TreeGrafter"/>
</dbReference>
<evidence type="ECO:0000256" key="1">
    <source>
        <dbReference type="ARBA" id="ARBA00022618"/>
    </source>
</evidence>
<dbReference type="OrthoDB" id="65569at2759"/>
<dbReference type="AlphaFoldDB" id="A0A834XLR2"/>
<reference evidence="6 7" key="1">
    <citation type="submission" date="2020-08" db="EMBL/GenBank/DDBJ databases">
        <title>Aphidius gifuensis genome sequencing and assembly.</title>
        <authorList>
            <person name="Du Z."/>
        </authorList>
    </citation>
    <scope>NUCLEOTIDE SEQUENCE [LARGE SCALE GENOMIC DNA]</scope>
    <source>
        <strain evidence="6">YNYX2018</strain>
        <tissue evidence="6">Adults</tissue>
    </source>
</reference>
<evidence type="ECO:0000256" key="5">
    <source>
        <dbReference type="SAM" id="Coils"/>
    </source>
</evidence>
<evidence type="ECO:0000256" key="3">
    <source>
        <dbReference type="ARBA" id="ARBA00023242"/>
    </source>
</evidence>
<sequence length="666" mass="77674">MPSGRLLKIEISDFLSFHGITVIELVDNCQWLTILEDNKLGQSNFIDAILFALGELPNDSSHSLESFKYKDENGHQDPRSETYVVLKIKAADGIDKVFQRSIENKQSEYCLDNKLVSRKTYFDSLKKEFKTEQNNILINKKIIDSIVNQTSEERTLIFEEICGSIKYKTKYDRLKKELNSEESEEESLKTTLNTVKTKVDHLKKSVVKIKELEESLDKRITEYYSFVVHYFNQDCKMMKQKSAEVWTTVVNGIIIKLDECIEKLAPFEKISPDNDDTNKNNEISIAKISRHLLSSECFKCINIPSVKEDQMKLDRKFGELITLFKSINGVTNVKVNKKLQFDIDKNKLDENNDAKEQIKILRQIGLQFDTCIDEASKEWKKTSKMKSHEKEKLIQLAMDNEVWKTSVKMTKKNGNDCENDDEDHDFTYYRNKKNNYKLPDNLLDITDEKKRKIIKDVMCKKMRNLLDEINVMRGIQKHIDTMNNEINYLENKTKKVSINSSIRRKFNSIKNNRIQCFMNFFCQLAIDVNEIYSMLSDGKDDNSVKFVCENPEEPYLGEIQIQYTDELINSLDEKNKSLAGLALLFGLSKINHLPFLLLDNIDDQLDDKQFLCLMNYLMQLKTNQQIVLIKKSFHDKIYECADIVIFVGKDTEDDNAIEKKFFLIKS</sequence>
<dbReference type="GO" id="GO:0005634">
    <property type="term" value="C:nucleus"/>
    <property type="evidence" value="ECO:0007669"/>
    <property type="project" value="TreeGrafter"/>
</dbReference>
<evidence type="ECO:0000313" key="7">
    <source>
        <dbReference type="Proteomes" id="UP000639338"/>
    </source>
</evidence>
<gene>
    <name evidence="6" type="ORF">HCN44_001186</name>
</gene>
<keyword evidence="4" id="KW-0131">Cell cycle</keyword>
<proteinExistence type="predicted"/>
<keyword evidence="2" id="KW-0498">Mitosis</keyword>
<dbReference type="PANTHER" id="PTHR18937">
    <property type="entry name" value="STRUCTURAL MAINTENANCE OF CHROMOSOMES SMC FAMILY MEMBER"/>
    <property type="match status" value="1"/>
</dbReference>
<keyword evidence="3" id="KW-0539">Nucleus</keyword>
<keyword evidence="5" id="KW-0175">Coiled coil</keyword>
<dbReference type="Proteomes" id="UP000639338">
    <property type="component" value="Unassembled WGS sequence"/>
</dbReference>
<dbReference type="Gene3D" id="3.40.50.300">
    <property type="entry name" value="P-loop containing nucleotide triphosphate hydrolases"/>
    <property type="match status" value="2"/>
</dbReference>
<dbReference type="PANTHER" id="PTHR18937:SF12">
    <property type="entry name" value="STRUCTURAL MAINTENANCE OF CHROMOSOMES PROTEIN"/>
    <property type="match status" value="1"/>
</dbReference>
<evidence type="ECO:0008006" key="8">
    <source>
        <dbReference type="Google" id="ProtNLM"/>
    </source>
</evidence>
<dbReference type="InterPro" id="IPR027417">
    <property type="entry name" value="P-loop_NTPase"/>
</dbReference>
<keyword evidence="7" id="KW-1185">Reference proteome</keyword>
<name>A0A834XLR2_APHGI</name>
<evidence type="ECO:0000256" key="2">
    <source>
        <dbReference type="ARBA" id="ARBA00022776"/>
    </source>
</evidence>
<evidence type="ECO:0000313" key="6">
    <source>
        <dbReference type="EMBL" id="KAF7988613.1"/>
    </source>
</evidence>
<organism evidence="6 7">
    <name type="scientific">Aphidius gifuensis</name>
    <name type="common">Parasitoid wasp</name>
    <dbReference type="NCBI Taxonomy" id="684658"/>
    <lineage>
        <taxon>Eukaryota</taxon>
        <taxon>Metazoa</taxon>
        <taxon>Ecdysozoa</taxon>
        <taxon>Arthropoda</taxon>
        <taxon>Hexapoda</taxon>
        <taxon>Insecta</taxon>
        <taxon>Pterygota</taxon>
        <taxon>Neoptera</taxon>
        <taxon>Endopterygota</taxon>
        <taxon>Hymenoptera</taxon>
        <taxon>Apocrita</taxon>
        <taxon>Ichneumonoidea</taxon>
        <taxon>Braconidae</taxon>
        <taxon>Aphidiinae</taxon>
        <taxon>Aphidius</taxon>
    </lineage>
</organism>
<comment type="caution">
    <text evidence="6">The sequence shown here is derived from an EMBL/GenBank/DDBJ whole genome shotgun (WGS) entry which is preliminary data.</text>
</comment>
<accession>A0A834XLR2</accession>
<dbReference type="EMBL" id="JACMRX010000005">
    <property type="protein sequence ID" value="KAF7988613.1"/>
    <property type="molecule type" value="Genomic_DNA"/>
</dbReference>